<name>A0A5E4MT18_9HEMI</name>
<evidence type="ECO:0000313" key="2">
    <source>
        <dbReference type="Proteomes" id="UP000325440"/>
    </source>
</evidence>
<organism evidence="1 2">
    <name type="scientific">Cinara cedri</name>
    <dbReference type="NCBI Taxonomy" id="506608"/>
    <lineage>
        <taxon>Eukaryota</taxon>
        <taxon>Metazoa</taxon>
        <taxon>Ecdysozoa</taxon>
        <taxon>Arthropoda</taxon>
        <taxon>Hexapoda</taxon>
        <taxon>Insecta</taxon>
        <taxon>Pterygota</taxon>
        <taxon>Neoptera</taxon>
        <taxon>Paraneoptera</taxon>
        <taxon>Hemiptera</taxon>
        <taxon>Sternorrhyncha</taxon>
        <taxon>Aphidomorpha</taxon>
        <taxon>Aphidoidea</taxon>
        <taxon>Aphididae</taxon>
        <taxon>Lachninae</taxon>
        <taxon>Cinara</taxon>
    </lineage>
</organism>
<dbReference type="EMBL" id="CABPRJ010000998">
    <property type="protein sequence ID" value="VVC34536.1"/>
    <property type="molecule type" value="Genomic_DNA"/>
</dbReference>
<sequence length="216" mass="25098">MNKRHRRWMNLDSVTVRDTYSIRIRTRQPEAIHRYETVQKLVGNSRDATANDDRVPNRFRQSQQCYRGGNKRSDLPCTRAVASPFARVHRIIATYRHFKPLPPFIFSTSYADDRGIMLATTAGRSHVTDTSFQRVPICSLVNCSTWQIEVVQHHHRQQMADLLKRAYLIVEVTVSSFVSNVLEWTVRKQDHKGSTKMISSRPIANRRLCTYLLNVV</sequence>
<dbReference type="AlphaFoldDB" id="A0A5E4MT18"/>
<protein>
    <submittedName>
        <fullName evidence="1">Uncharacterized protein</fullName>
    </submittedName>
</protein>
<reference evidence="1 2" key="1">
    <citation type="submission" date="2019-08" db="EMBL/GenBank/DDBJ databases">
        <authorList>
            <person name="Alioto T."/>
            <person name="Alioto T."/>
            <person name="Gomez Garrido J."/>
        </authorList>
    </citation>
    <scope>NUCLEOTIDE SEQUENCE [LARGE SCALE GENOMIC DNA]</scope>
</reference>
<accession>A0A5E4MT18</accession>
<gene>
    <name evidence="1" type="ORF">CINCED_3A011612</name>
</gene>
<dbReference type="Proteomes" id="UP000325440">
    <property type="component" value="Unassembled WGS sequence"/>
</dbReference>
<keyword evidence="2" id="KW-1185">Reference proteome</keyword>
<proteinExistence type="predicted"/>
<evidence type="ECO:0000313" key="1">
    <source>
        <dbReference type="EMBL" id="VVC34536.1"/>
    </source>
</evidence>
<feature type="non-terminal residue" evidence="1">
    <location>
        <position position="216"/>
    </location>
</feature>